<keyword evidence="2" id="KW-0472">Membrane</keyword>
<keyword evidence="2" id="KW-1133">Transmembrane helix</keyword>
<keyword evidence="2" id="KW-0812">Transmembrane</keyword>
<evidence type="ECO:0000259" key="3">
    <source>
        <dbReference type="PROSITE" id="PS50202"/>
    </source>
</evidence>
<dbReference type="SUPFAM" id="SSF49354">
    <property type="entry name" value="PapD-like"/>
    <property type="match status" value="1"/>
</dbReference>
<comment type="caution">
    <text evidence="4">The sequence shown here is derived from an EMBL/GenBank/DDBJ whole genome shotgun (WGS) entry which is preliminary data.</text>
</comment>
<organism evidence="4 5">
    <name type="scientific">Castilleja foliolosa</name>
    <dbReference type="NCBI Taxonomy" id="1961234"/>
    <lineage>
        <taxon>Eukaryota</taxon>
        <taxon>Viridiplantae</taxon>
        <taxon>Streptophyta</taxon>
        <taxon>Embryophyta</taxon>
        <taxon>Tracheophyta</taxon>
        <taxon>Spermatophyta</taxon>
        <taxon>Magnoliopsida</taxon>
        <taxon>eudicotyledons</taxon>
        <taxon>Gunneridae</taxon>
        <taxon>Pentapetalae</taxon>
        <taxon>asterids</taxon>
        <taxon>lamiids</taxon>
        <taxon>Lamiales</taxon>
        <taxon>Orobanchaceae</taxon>
        <taxon>Pedicularideae</taxon>
        <taxon>Castillejinae</taxon>
        <taxon>Castilleja</taxon>
    </lineage>
</organism>
<accession>A0ABD3BPY7</accession>
<dbReference type="EMBL" id="JAVIJP010000069">
    <property type="protein sequence ID" value="KAL3619264.1"/>
    <property type="molecule type" value="Genomic_DNA"/>
</dbReference>
<proteinExistence type="inferred from homology"/>
<dbReference type="InterPro" id="IPR000535">
    <property type="entry name" value="MSP_dom"/>
</dbReference>
<dbReference type="AlphaFoldDB" id="A0ABD3BPY7"/>
<evidence type="ECO:0000256" key="2">
    <source>
        <dbReference type="SAM" id="Phobius"/>
    </source>
</evidence>
<evidence type="ECO:0000313" key="4">
    <source>
        <dbReference type="EMBL" id="KAL3619264.1"/>
    </source>
</evidence>
<name>A0ABD3BPY7_9LAMI</name>
<comment type="similarity">
    <text evidence="1">Belongs to the VAMP-associated protein (VAP) (TC 9.B.17) family.</text>
</comment>
<keyword evidence="5" id="KW-1185">Reference proteome</keyword>
<evidence type="ECO:0000256" key="1">
    <source>
        <dbReference type="ARBA" id="ARBA00008932"/>
    </source>
</evidence>
<dbReference type="InterPro" id="IPR013783">
    <property type="entry name" value="Ig-like_fold"/>
</dbReference>
<feature type="domain" description="MSP" evidence="3">
    <location>
        <begin position="6"/>
        <end position="126"/>
    </location>
</feature>
<dbReference type="PANTHER" id="PTHR10809">
    <property type="entry name" value="VESICLE-ASSOCIATED MEMBRANE PROTEIN-ASSOCIATED PROTEIN"/>
    <property type="match status" value="1"/>
</dbReference>
<evidence type="ECO:0000313" key="5">
    <source>
        <dbReference type="Proteomes" id="UP001632038"/>
    </source>
</evidence>
<gene>
    <name evidence="4" type="ORF">CASFOL_036834</name>
</gene>
<dbReference type="Pfam" id="PF00635">
    <property type="entry name" value="Motile_Sperm"/>
    <property type="match status" value="1"/>
</dbReference>
<sequence length="205" mass="23641">MARKKLLRIEPHEELTFRVEPRRQNSCTVRLFNNTQDHVAFKVMSTNREKYRVRPTTGLLLPRSICDVKVTMHSGPEEPSSNTQCKDRFLIKSVAVNTDDTVESSRKLFEEEGHTVQSCKLRVVYEFPSSEQPSNIESDLNGTERQNRDGRRVSDLFIIGIITAVLLCLIFGFLIMKMLPLICEFGRYNYDAGSKDVVEARFRFC</sequence>
<dbReference type="InterPro" id="IPR008962">
    <property type="entry name" value="PapD-like_sf"/>
</dbReference>
<reference evidence="5" key="1">
    <citation type="journal article" date="2024" name="IScience">
        <title>Strigolactones Initiate the Formation of Haustorium-like Structures in Castilleja.</title>
        <authorList>
            <person name="Buerger M."/>
            <person name="Peterson D."/>
            <person name="Chory J."/>
        </authorList>
    </citation>
    <scope>NUCLEOTIDE SEQUENCE [LARGE SCALE GENOMIC DNA]</scope>
</reference>
<dbReference type="Gene3D" id="2.60.40.10">
    <property type="entry name" value="Immunoglobulins"/>
    <property type="match status" value="1"/>
</dbReference>
<protein>
    <recommendedName>
        <fullName evidence="3">MSP domain-containing protein</fullName>
    </recommendedName>
</protein>
<dbReference type="Proteomes" id="UP001632038">
    <property type="component" value="Unassembled WGS sequence"/>
</dbReference>
<dbReference type="PANTHER" id="PTHR10809:SF160">
    <property type="entry name" value="VESICLE-ASSOCIATED PROTEIN 1-3"/>
    <property type="match status" value="1"/>
</dbReference>
<feature type="transmembrane region" description="Helical" evidence="2">
    <location>
        <begin position="156"/>
        <end position="176"/>
    </location>
</feature>
<dbReference type="PROSITE" id="PS50202">
    <property type="entry name" value="MSP"/>
    <property type="match status" value="1"/>
</dbReference>
<dbReference type="InterPro" id="IPR016763">
    <property type="entry name" value="VAP"/>
</dbReference>